<feature type="transmembrane region" description="Helical" evidence="10">
    <location>
        <begin position="1410"/>
        <end position="1433"/>
    </location>
</feature>
<dbReference type="GO" id="GO:0016887">
    <property type="term" value="F:ATP hydrolysis activity"/>
    <property type="evidence" value="ECO:0007669"/>
    <property type="project" value="InterPro"/>
</dbReference>
<feature type="domain" description="ABC transporter" evidence="11">
    <location>
        <begin position="469"/>
        <end position="697"/>
    </location>
</feature>
<evidence type="ECO:0000259" key="12">
    <source>
        <dbReference type="PROSITE" id="PS50929"/>
    </source>
</evidence>
<feature type="transmembrane region" description="Helical" evidence="10">
    <location>
        <begin position="761"/>
        <end position="787"/>
    </location>
</feature>
<evidence type="ECO:0000256" key="8">
    <source>
        <dbReference type="ARBA" id="ARBA00023136"/>
    </source>
</evidence>
<feature type="transmembrane region" description="Helical" evidence="10">
    <location>
        <begin position="150"/>
        <end position="171"/>
    </location>
</feature>
<dbReference type="Pfam" id="PF00664">
    <property type="entry name" value="ABC_membrane"/>
    <property type="match status" value="4"/>
</dbReference>
<dbReference type="SUPFAM" id="SSF52540">
    <property type="entry name" value="P-loop containing nucleoside triphosphate hydrolases"/>
    <property type="match status" value="4"/>
</dbReference>
<dbReference type="SUPFAM" id="SSF90123">
    <property type="entry name" value="ABC transporter transmembrane region"/>
    <property type="match status" value="4"/>
</dbReference>
<evidence type="ECO:0000256" key="4">
    <source>
        <dbReference type="ARBA" id="ARBA00022737"/>
    </source>
</evidence>
<feature type="transmembrane region" description="Helical" evidence="10">
    <location>
        <begin position="1018"/>
        <end position="1037"/>
    </location>
</feature>
<feature type="compositionally biased region" description="Polar residues" evidence="9">
    <location>
        <begin position="67"/>
        <end position="76"/>
    </location>
</feature>
<feature type="transmembrane region" description="Helical" evidence="10">
    <location>
        <begin position="1370"/>
        <end position="1390"/>
    </location>
</feature>
<dbReference type="CDD" id="cd03250">
    <property type="entry name" value="ABCC_MRP_domain1"/>
    <property type="match status" value="2"/>
</dbReference>
<dbReference type="eggNOG" id="KOG0054">
    <property type="taxonomic scope" value="Eukaryota"/>
</dbReference>
<keyword evidence="7 10" id="KW-1133">Transmembrane helix</keyword>
<dbReference type="CDD" id="cd18579">
    <property type="entry name" value="ABC_6TM_ABCC_D1"/>
    <property type="match status" value="2"/>
</dbReference>
<name>D0N5E1_PHYIT</name>
<keyword evidence="3 10" id="KW-0812">Transmembrane</keyword>
<dbReference type="EMBL" id="DS028125">
    <property type="protein sequence ID" value="EEY70099.1"/>
    <property type="molecule type" value="Genomic_DNA"/>
</dbReference>
<dbReference type="PROSITE" id="PS50929">
    <property type="entry name" value="ABC_TM1F"/>
    <property type="match status" value="4"/>
</dbReference>
<proteinExistence type="predicted"/>
<dbReference type="KEGG" id="pif:PITG_06668"/>
<sequence>MSIYVCAADKRPQKSRIAQTPVEHFNFRHKTSGGTEAPQVSSEISSSLFNLPHTVPVMTKQHPFTAGPQTPKSPSSMDDPPISFREQENPIRTASFFSMMYGPCVRKDNCAVLRVKFEMELRAINNGKTPQPLGIPRVALALVKTFPRQIVVVFASDLLFLAGSALISFLVEAILDYINDRDNVFGIQNGYVLVVMLSLVAFLSMVSFNFAWFISSRIGVNMRSLLLDAVYRKSLRLSSEARQKYSSGEIMTLVSVDIDRVFNGMMNGPWVLLAPIGFTISVVLIGVLFDPVAAVAGLVLLILVLATSLSLAKRIGRARRDLLHVTAERLRVTSEALQGIRVTKFYAWSESVATRVEKIRCEEVKRYRRFHFLQILNSALLFLTPTFLAGVTIGVYVVHHGTFSVIQAFTLIAVINVSRQGVNAFPLGVADLFQSAVACHRVDEFLDSNELTPDARVSKDSSSTVRDRVSVENAQFCWPVANNSVKDNGLEDVNVHIEAGSLVMVVGTVGSGKSSLLQALLGEMQMTSGRADIHGEIAYVSQEAWVRNATLRDNIVFEGDFDSERYERVLAASQLSLDLAALPSGDRTEIGERGINLSGGQKARVSVARALYRESADILLLDDPLSAVDPHVAHAIFEQCILGLAQHKTRVLAVNSHYDLLVHADKVVVVQSGRIASEGNYTETIARLPGLASKASKEDYHVENEDKQQASTSNQENQIDSSSPVDTSDAKAGNQLMEKEDRVKGRVMGYTYKTYLDETDFTAFTVVVIVVTGYTVSQGLLVLVNWWQADWADNMRHPNASYSASWFGLWYFGLIAFGAVATICRSVIVMSLLLRSSENLHDELFRRVLAAPVTTYFDVTPVGRILNRFSNDLDQMDSLLPQQWQNFVQNISLSVGGFIVCALASYWIGLFYIPVIAALAVTGFYFKKTSREVKRLERISRSPVYNLLGETLNGVQTIRAFKMQSRFEQMNADAVDENASFFFVYWAAGRWLAVRLDTLSVVVIFVVSLYLVATKGQLGTLLSGISLVYALMLTSMVQSSVRDVDRTDNAMTSVERILHFREIPQEEDSLDASPINNTLWPSQGAIRFDNLQLKYRPELPLVLCGVTMSVGGGEKLGICGRTGAVLKQVHLANAVSSWGSGLQLILSEKGDNLSVGQRQLVCIGRALLKNSKIVVLDEATANVDTATDALIQATIRQTESFLKSKECAHYHAQIQYRLASTTASHLSCPHFAIAVIVLISESSDSHRAQDMESIQHYVSAPSTPRSVLANERIANESNAKPTTTQLFSQLPNPLSTASVLSVMIVQWLQPLVGLGAKHVLEKEDIWPICANDSCASLQSRFRMVYTPHKKLPFGLSPVAMAFIATFKREILVVLGSCLLYIFALSSQSYVAQAVLQFLAGEVNLFHVENGYWLLVFMAAASILAASSLTYVFFVSSRTGANMRSLVMHLVYQKSLRLPCVARQQYSTGEVLTLMSVDAERVFTVMMESPWLVVGPVSFVISVVLIGFLFDFTSAAGGAVTLMVVSIASVQFGNTIARIQHDLLDERVKVTSESLQGIRVMKFYAWEELLAHRVEKIRAKEIALLRKFHLYQVVNTVMLFLTPAFLSGVTLGIYVAVNGTISVIDAFTLISMVNICRTALIQLPVAISAFSQARIAFARIDLYLSSDEYGQLQLDNSAANELETPSAVGSISVRDADFEWPLSSKTADVVVVTPALEGNEVSTHTLREASELGFGVDCNGLSFSRSSSSVRASMPADVRDEERRSFRLEGVDLEIDNRSLVMIIGTVGAGKSSLLNALLGEMTLKRGSLDLRGDVSYVSQETWIRNLNVRDNILFGESFDVERYETVLEASELAMDLRALPHGDRTEIGERGINLSGRQKARVAIARAMYRSHYDVLLLDDPLSAVDSHVAHGIFDKCIMGLAKSKTRILVLNSHYDLINRADKVLVMRDGTIAGDGTYEEVMAMFPELDMTQTASGNSDGAGWHSNHDPTQDKQAPVKTSAPATGAQIEEGTEDSQQLIQEEDRIKGTVASDVYKTYFDESGMNGLVVIFLIVVFYTNMPRRDVDPTYSGEDFTLWYVGLIMLATVLTLGRALYLTETCVRTSKNLHNDLFRRVLGAPVNRYFDVTPVGRVLNRFSNDLDQVDSVLPKDYQIVAQHASMALGSFVVSAFVSYWIAVAYIPIIVVFVVTARYFKKTSCEVKRLEGVTRTPAYNLFSETLSGLQTIRAFKMQDTFKLLNKKVVDENANMYITYWSAGRWLAARLDMLSVVIIVIVTAYLVSTKGQLSAMTAGLSLTYSLMLTAVVQWVTRAVDHVDSAMTSVERLLHFRNIPQEEDASDCTPLNSSVWPLQGAIKFDNLCLKYRPELPLVLRGVSMDIRGGEKVGICGRTGEGKTLTKSSLMIALFRICEYDNGSVTIDGPLRENLNPFGEYSDTEIWTVLQQVHMADSLAKWSAGLDFEVSECGDNLSVGQRQLVCIGRALLKNSKIVVLDEATANVDTATDALIQATIRQKLPDRRQLTC</sequence>
<protein>
    <submittedName>
        <fullName evidence="13">ATP-binding Cassette (ABC) Superfamily</fullName>
    </submittedName>
</protein>
<dbReference type="Proteomes" id="UP000006643">
    <property type="component" value="Unassembled WGS sequence"/>
</dbReference>
<dbReference type="GO" id="GO:0005524">
    <property type="term" value="F:ATP binding"/>
    <property type="evidence" value="ECO:0007669"/>
    <property type="project" value="UniProtKB-KW"/>
</dbReference>
<reference evidence="14" key="1">
    <citation type="journal article" date="2009" name="Nature">
        <title>Genome sequence and analysis of the Irish potato famine pathogen Phytophthora infestans.</title>
        <authorList>
            <consortium name="The Broad Institute Genome Sequencing Platform"/>
            <person name="Haas B.J."/>
            <person name="Kamoun S."/>
            <person name="Zody M.C."/>
            <person name="Jiang R.H."/>
            <person name="Handsaker R.E."/>
            <person name="Cano L.M."/>
            <person name="Grabherr M."/>
            <person name="Kodira C.D."/>
            <person name="Raffaele S."/>
            <person name="Torto-Alalibo T."/>
            <person name="Bozkurt T.O."/>
            <person name="Ah-Fong A.M."/>
            <person name="Alvarado L."/>
            <person name="Anderson V.L."/>
            <person name="Armstrong M.R."/>
            <person name="Avrova A."/>
            <person name="Baxter L."/>
            <person name="Beynon J."/>
            <person name="Boevink P.C."/>
            <person name="Bollmann S.R."/>
            <person name="Bos J.I."/>
            <person name="Bulone V."/>
            <person name="Cai G."/>
            <person name="Cakir C."/>
            <person name="Carrington J.C."/>
            <person name="Chawner M."/>
            <person name="Conti L."/>
            <person name="Costanzo S."/>
            <person name="Ewan R."/>
            <person name="Fahlgren N."/>
            <person name="Fischbach M.A."/>
            <person name="Fugelstad J."/>
            <person name="Gilroy E.M."/>
            <person name="Gnerre S."/>
            <person name="Green P.J."/>
            <person name="Grenville-Briggs L.J."/>
            <person name="Griffith J."/>
            <person name="Grunwald N.J."/>
            <person name="Horn K."/>
            <person name="Horner N.R."/>
            <person name="Hu C.H."/>
            <person name="Huitema E."/>
            <person name="Jeong D.H."/>
            <person name="Jones A.M."/>
            <person name="Jones J.D."/>
            <person name="Jones R.W."/>
            <person name="Karlsson E.K."/>
            <person name="Kunjeti S.G."/>
            <person name="Lamour K."/>
            <person name="Liu Z."/>
            <person name="Ma L."/>
            <person name="Maclean D."/>
            <person name="Chibucos M.C."/>
            <person name="McDonald H."/>
            <person name="McWalters J."/>
            <person name="Meijer H.J."/>
            <person name="Morgan W."/>
            <person name="Morris P.F."/>
            <person name="Munro C.A."/>
            <person name="O'Neill K."/>
            <person name="Ospina-Giraldo M."/>
            <person name="Pinzon A."/>
            <person name="Pritchard L."/>
            <person name="Ramsahoye B."/>
            <person name="Ren Q."/>
            <person name="Restrepo S."/>
            <person name="Roy S."/>
            <person name="Sadanandom A."/>
            <person name="Savidor A."/>
            <person name="Schornack S."/>
            <person name="Schwartz D.C."/>
            <person name="Schumann U.D."/>
            <person name="Schwessinger B."/>
            <person name="Seyer L."/>
            <person name="Sharpe T."/>
            <person name="Silvar C."/>
            <person name="Song J."/>
            <person name="Studholme D.J."/>
            <person name="Sykes S."/>
            <person name="Thines M."/>
            <person name="van de Vondervoort P.J."/>
            <person name="Phuntumart V."/>
            <person name="Wawra S."/>
            <person name="Weide R."/>
            <person name="Win J."/>
            <person name="Young C."/>
            <person name="Zhou S."/>
            <person name="Fry W."/>
            <person name="Meyers B.C."/>
            <person name="van West P."/>
            <person name="Ristaino J."/>
            <person name="Govers F."/>
            <person name="Birch P.R."/>
            <person name="Whisson S.C."/>
            <person name="Judelson H.S."/>
            <person name="Nusbaum C."/>
        </authorList>
    </citation>
    <scope>NUCLEOTIDE SEQUENCE [LARGE SCALE GENOMIC DNA]</scope>
    <source>
        <strain evidence="14">T30-4</strain>
    </source>
</reference>
<evidence type="ECO:0000313" key="14">
    <source>
        <dbReference type="Proteomes" id="UP000006643"/>
    </source>
</evidence>
<dbReference type="InterPro" id="IPR017871">
    <property type="entry name" value="ABC_transporter-like_CS"/>
</dbReference>
<keyword evidence="14" id="KW-1185">Reference proteome</keyword>
<dbReference type="RefSeq" id="XP_002998746.1">
    <property type="nucleotide sequence ID" value="XM_002998700.1"/>
</dbReference>
<keyword evidence="8 10" id="KW-0472">Membrane</keyword>
<evidence type="ECO:0000256" key="5">
    <source>
        <dbReference type="ARBA" id="ARBA00022741"/>
    </source>
</evidence>
<feature type="region of interest" description="Disordered" evidence="9">
    <location>
        <begin position="1975"/>
        <end position="2017"/>
    </location>
</feature>
<dbReference type="GeneID" id="9472011"/>
<feature type="domain" description="ABC transmembrane type-1" evidence="12">
    <location>
        <begin position="150"/>
        <end position="434"/>
    </location>
</feature>
<dbReference type="Pfam" id="PF00005">
    <property type="entry name" value="ABC_tran"/>
    <property type="match status" value="4"/>
</dbReference>
<dbReference type="InterPro" id="IPR003593">
    <property type="entry name" value="AAA+_ATPase"/>
</dbReference>
<evidence type="ECO:0000256" key="7">
    <source>
        <dbReference type="ARBA" id="ARBA00022989"/>
    </source>
</evidence>
<keyword evidence="2" id="KW-0813">Transport</keyword>
<evidence type="ECO:0000259" key="11">
    <source>
        <dbReference type="PROSITE" id="PS50893"/>
    </source>
</evidence>
<feature type="domain" description="ABC transporter" evidence="11">
    <location>
        <begin position="1752"/>
        <end position="1974"/>
    </location>
</feature>
<dbReference type="InParanoid" id="D0N5E1"/>
<feature type="transmembrane region" description="Helical" evidence="10">
    <location>
        <begin position="897"/>
        <end position="926"/>
    </location>
</feature>
<dbReference type="PROSITE" id="PS00211">
    <property type="entry name" value="ABC_TRANSPORTER_1"/>
    <property type="match status" value="3"/>
</dbReference>
<feature type="transmembrane region" description="Helical" evidence="10">
    <location>
        <begin position="1515"/>
        <end position="1536"/>
    </location>
</feature>
<dbReference type="InterPro" id="IPR027417">
    <property type="entry name" value="P-loop_NTPase"/>
</dbReference>
<gene>
    <name evidence="13" type="ORF">PITG_06668</name>
</gene>
<dbReference type="PANTHER" id="PTHR24223:SF443">
    <property type="entry name" value="MULTIDRUG-RESISTANCE LIKE PROTEIN 1, ISOFORM I"/>
    <property type="match status" value="1"/>
</dbReference>
<feature type="transmembrane region" description="Helical" evidence="10">
    <location>
        <begin position="2284"/>
        <end position="2307"/>
    </location>
</feature>
<dbReference type="GO" id="GO:0140359">
    <property type="term" value="F:ABC-type transporter activity"/>
    <property type="evidence" value="ECO:0007669"/>
    <property type="project" value="InterPro"/>
</dbReference>
<feature type="transmembrane region" description="Helical" evidence="10">
    <location>
        <begin position="191"/>
        <end position="214"/>
    </location>
</feature>
<dbReference type="InterPro" id="IPR036640">
    <property type="entry name" value="ABC1_TM_sf"/>
</dbReference>
<comment type="subcellular location">
    <subcellularLocation>
        <location evidence="1">Vacuole membrane</location>
        <topology evidence="1">Multi-pass membrane protein</topology>
    </subcellularLocation>
</comment>
<feature type="transmembrane region" description="Helical" evidence="10">
    <location>
        <begin position="1490"/>
        <end position="1509"/>
    </location>
</feature>
<dbReference type="Gene3D" id="1.20.1560.10">
    <property type="entry name" value="ABC transporter type 1, transmembrane domain"/>
    <property type="match status" value="4"/>
</dbReference>
<evidence type="ECO:0000313" key="13">
    <source>
        <dbReference type="EMBL" id="EEY70099.1"/>
    </source>
</evidence>
<keyword evidence="6 13" id="KW-0067">ATP-binding</keyword>
<feature type="compositionally biased region" description="Polar residues" evidence="9">
    <location>
        <begin position="709"/>
        <end position="726"/>
    </location>
</feature>
<dbReference type="Gene3D" id="3.40.50.300">
    <property type="entry name" value="P-loop containing nucleotide triphosphate hydrolases"/>
    <property type="match status" value="5"/>
</dbReference>
<evidence type="ECO:0000256" key="9">
    <source>
        <dbReference type="SAM" id="MobiDB-lite"/>
    </source>
</evidence>
<dbReference type="FunFam" id="1.20.1560.10:FF:000123">
    <property type="entry name" value="Mini-chromosome maintenance complex-binding protein"/>
    <property type="match status" value="2"/>
</dbReference>
<feature type="domain" description="ABC transmembrane type-1" evidence="12">
    <location>
        <begin position="1370"/>
        <end position="1651"/>
    </location>
</feature>
<dbReference type="OMA" id="VFELNWP"/>
<keyword evidence="4" id="KW-0677">Repeat</keyword>
<dbReference type="PROSITE" id="PS50893">
    <property type="entry name" value="ABC_TRANSPORTER_2"/>
    <property type="match status" value="3"/>
</dbReference>
<feature type="transmembrane region" description="Helical" evidence="10">
    <location>
        <begin position="1592"/>
        <end position="1616"/>
    </location>
</feature>
<feature type="transmembrane region" description="Helical" evidence="10">
    <location>
        <begin position="2258"/>
        <end position="2278"/>
    </location>
</feature>
<evidence type="ECO:0000256" key="2">
    <source>
        <dbReference type="ARBA" id="ARBA00022448"/>
    </source>
</evidence>
<dbReference type="InterPro" id="IPR003439">
    <property type="entry name" value="ABC_transporter-like_ATP-bd"/>
</dbReference>
<evidence type="ECO:0000256" key="1">
    <source>
        <dbReference type="ARBA" id="ARBA00004128"/>
    </source>
</evidence>
<accession>D0N5E1</accession>
<dbReference type="InterPro" id="IPR011527">
    <property type="entry name" value="ABC1_TM_dom"/>
</dbReference>
<feature type="transmembrane region" description="Helical" evidence="10">
    <location>
        <begin position="2042"/>
        <end position="2061"/>
    </location>
</feature>
<feature type="transmembrane region" description="Helical" evidence="10">
    <location>
        <begin position="2169"/>
        <end position="2192"/>
    </location>
</feature>
<feature type="compositionally biased region" description="Basic and acidic residues" evidence="9">
    <location>
        <begin position="696"/>
        <end position="708"/>
    </location>
</feature>
<dbReference type="SMART" id="SM00382">
    <property type="entry name" value="AAA"/>
    <property type="match status" value="3"/>
</dbReference>
<organism evidence="13 14">
    <name type="scientific">Phytophthora infestans (strain T30-4)</name>
    <name type="common">Potato late blight agent</name>
    <dbReference type="NCBI Taxonomy" id="403677"/>
    <lineage>
        <taxon>Eukaryota</taxon>
        <taxon>Sar</taxon>
        <taxon>Stramenopiles</taxon>
        <taxon>Oomycota</taxon>
        <taxon>Peronosporomycetes</taxon>
        <taxon>Peronosporales</taxon>
        <taxon>Peronosporaceae</taxon>
        <taxon>Phytophthora</taxon>
    </lineage>
</organism>
<feature type="domain" description="ABC transmembrane type-1" evidence="12">
    <location>
        <begin position="768"/>
        <end position="1039"/>
    </location>
</feature>
<feature type="transmembrane region" description="Helical" evidence="10">
    <location>
        <begin position="2073"/>
        <end position="2094"/>
    </location>
</feature>
<evidence type="ECO:0000256" key="6">
    <source>
        <dbReference type="ARBA" id="ARBA00022840"/>
    </source>
</evidence>
<feature type="region of interest" description="Disordered" evidence="9">
    <location>
        <begin position="59"/>
        <end position="85"/>
    </location>
</feature>
<feature type="transmembrane region" description="Helical" evidence="10">
    <location>
        <begin position="375"/>
        <end position="398"/>
    </location>
</feature>
<feature type="transmembrane region" description="Helical" evidence="10">
    <location>
        <begin position="808"/>
        <end position="834"/>
    </location>
</feature>
<evidence type="ECO:0000256" key="10">
    <source>
        <dbReference type="SAM" id="Phobius"/>
    </source>
</evidence>
<dbReference type="OrthoDB" id="6500128at2759"/>
<dbReference type="PANTHER" id="PTHR24223">
    <property type="entry name" value="ATP-BINDING CASSETTE SUB-FAMILY C"/>
    <property type="match status" value="1"/>
</dbReference>
<dbReference type="CDD" id="cd18580">
    <property type="entry name" value="ABC_6TM_ABCC_D2"/>
    <property type="match status" value="2"/>
</dbReference>
<dbReference type="VEuPathDB" id="FungiDB:PITG_06668"/>
<dbReference type="InterPro" id="IPR044746">
    <property type="entry name" value="ABCC_6TM_D1"/>
</dbReference>
<dbReference type="FunCoup" id="D0N5E1">
    <property type="interactions" value="3"/>
</dbReference>
<dbReference type="InterPro" id="IPR044726">
    <property type="entry name" value="ABCC_6TM_D2"/>
</dbReference>
<feature type="domain" description="ABC transmembrane type-1" evidence="12">
    <location>
        <begin position="2073"/>
        <end position="2315"/>
    </location>
</feature>
<feature type="transmembrane region" description="Helical" evidence="10">
    <location>
        <begin position="992"/>
        <end position="1012"/>
    </location>
</feature>
<dbReference type="HOGENOM" id="CLU_228787_0_0_1"/>
<feature type="domain" description="ABC transporter" evidence="11">
    <location>
        <begin position="1022"/>
        <end position="1267"/>
    </location>
</feature>
<feature type="transmembrane region" description="Helical" evidence="10">
    <location>
        <begin position="270"/>
        <end position="289"/>
    </location>
</feature>
<keyword evidence="5" id="KW-0547">Nucleotide-binding</keyword>
<feature type="region of interest" description="Disordered" evidence="9">
    <location>
        <begin position="696"/>
        <end position="736"/>
    </location>
</feature>
<evidence type="ECO:0000256" key="3">
    <source>
        <dbReference type="ARBA" id="ARBA00022692"/>
    </source>
</evidence>
<dbReference type="FunFam" id="3.40.50.300:FF:000997">
    <property type="entry name" value="Multidrug resistance-associated protein 1"/>
    <property type="match status" value="2"/>
</dbReference>
<feature type="transmembrane region" description="Helical" evidence="10">
    <location>
        <begin position="295"/>
        <end position="312"/>
    </location>
</feature>
<dbReference type="GO" id="GO:0005774">
    <property type="term" value="C:vacuolar membrane"/>
    <property type="evidence" value="ECO:0007669"/>
    <property type="project" value="UniProtKB-SubCell"/>
</dbReference>
<dbReference type="InterPro" id="IPR050173">
    <property type="entry name" value="ABC_transporter_C-like"/>
</dbReference>